<dbReference type="Pfam" id="PF13450">
    <property type="entry name" value="NAD_binding_8"/>
    <property type="match status" value="1"/>
</dbReference>
<reference evidence="6" key="1">
    <citation type="journal article" date="2014" name="Front. Microbiol.">
        <title>High frequency of phylogenetically diverse reductive dehalogenase-homologous genes in deep subseafloor sedimentary metagenomes.</title>
        <authorList>
            <person name="Kawai M."/>
            <person name="Futagami T."/>
            <person name="Toyoda A."/>
            <person name="Takaki Y."/>
            <person name="Nishi S."/>
            <person name="Hori S."/>
            <person name="Arai W."/>
            <person name="Tsubouchi T."/>
            <person name="Morono Y."/>
            <person name="Uchiyama I."/>
            <person name="Ito T."/>
            <person name="Fujiyama A."/>
            <person name="Inagaki F."/>
            <person name="Takami H."/>
        </authorList>
    </citation>
    <scope>NUCLEOTIDE SEQUENCE</scope>
    <source>
        <strain evidence="6">Expedition CK06-06</strain>
    </source>
</reference>
<dbReference type="InterPro" id="IPR039650">
    <property type="entry name" value="HdrA-like"/>
</dbReference>
<evidence type="ECO:0000256" key="3">
    <source>
        <dbReference type="ARBA" id="ARBA00023002"/>
    </source>
</evidence>
<accession>X0VEH5</accession>
<keyword evidence="3" id="KW-0560">Oxidoreductase</keyword>
<evidence type="ECO:0000256" key="1">
    <source>
        <dbReference type="ARBA" id="ARBA00022485"/>
    </source>
</evidence>
<evidence type="ECO:0000256" key="4">
    <source>
        <dbReference type="ARBA" id="ARBA00023004"/>
    </source>
</evidence>
<evidence type="ECO:0000313" key="6">
    <source>
        <dbReference type="EMBL" id="GAG10878.1"/>
    </source>
</evidence>
<evidence type="ECO:0008006" key="7">
    <source>
        <dbReference type="Google" id="ProtNLM"/>
    </source>
</evidence>
<keyword evidence="5" id="KW-0411">Iron-sulfur</keyword>
<dbReference type="InterPro" id="IPR036188">
    <property type="entry name" value="FAD/NAD-bd_sf"/>
</dbReference>
<gene>
    <name evidence="6" type="ORF">S01H1_44873</name>
</gene>
<sequence>MDASANAAQAGALLSDARFTLTKEKELPQETDVIGERPRIGVFVCRCGINIAGVVDVPDVVDYTESLPFVEHVAENLFSCSQDTQETITKAIEEHKLNRVVVASCSPQTHEPLFQETVRDAGINKYLFEMANIRNQCSWVHSNVPQDATEKAKDLVRMAVQKVAMLEPLEEVELDINQAALVIGGGIAGITAAKNLSDQGYKTYVVEKSDRLGGNAINLFKTWKGEDIQENLK</sequence>
<dbReference type="PANTHER" id="PTHR43498:SF1">
    <property type="entry name" value="COB--COM HETERODISULFIDE REDUCTASE IRON-SULFUR SUBUNIT A"/>
    <property type="match status" value="1"/>
</dbReference>
<feature type="non-terminal residue" evidence="6">
    <location>
        <position position="233"/>
    </location>
</feature>
<dbReference type="PANTHER" id="PTHR43498">
    <property type="entry name" value="FERREDOXIN:COB-COM HETERODISULFIDE REDUCTASE SUBUNIT A"/>
    <property type="match status" value="1"/>
</dbReference>
<dbReference type="GO" id="GO:0046872">
    <property type="term" value="F:metal ion binding"/>
    <property type="evidence" value="ECO:0007669"/>
    <property type="project" value="UniProtKB-KW"/>
</dbReference>
<proteinExistence type="predicted"/>
<keyword evidence="2" id="KW-0479">Metal-binding</keyword>
<dbReference type="GO" id="GO:0051539">
    <property type="term" value="F:4 iron, 4 sulfur cluster binding"/>
    <property type="evidence" value="ECO:0007669"/>
    <property type="project" value="UniProtKB-KW"/>
</dbReference>
<dbReference type="Gene3D" id="3.50.50.60">
    <property type="entry name" value="FAD/NAD(P)-binding domain"/>
    <property type="match status" value="1"/>
</dbReference>
<dbReference type="GO" id="GO:0016491">
    <property type="term" value="F:oxidoreductase activity"/>
    <property type="evidence" value="ECO:0007669"/>
    <property type="project" value="UniProtKB-KW"/>
</dbReference>
<dbReference type="SUPFAM" id="SSF51905">
    <property type="entry name" value="FAD/NAD(P)-binding domain"/>
    <property type="match status" value="1"/>
</dbReference>
<evidence type="ECO:0000256" key="2">
    <source>
        <dbReference type="ARBA" id="ARBA00022723"/>
    </source>
</evidence>
<protein>
    <recommendedName>
        <fullName evidence="7">FAD-dependent oxidoreductase 2 FAD binding domain-containing protein</fullName>
    </recommendedName>
</protein>
<keyword evidence="1" id="KW-0004">4Fe-4S</keyword>
<name>X0VEH5_9ZZZZ</name>
<comment type="caution">
    <text evidence="6">The sequence shown here is derived from an EMBL/GenBank/DDBJ whole genome shotgun (WGS) entry which is preliminary data.</text>
</comment>
<organism evidence="6">
    <name type="scientific">marine sediment metagenome</name>
    <dbReference type="NCBI Taxonomy" id="412755"/>
    <lineage>
        <taxon>unclassified sequences</taxon>
        <taxon>metagenomes</taxon>
        <taxon>ecological metagenomes</taxon>
    </lineage>
</organism>
<evidence type="ECO:0000256" key="5">
    <source>
        <dbReference type="ARBA" id="ARBA00023014"/>
    </source>
</evidence>
<keyword evidence="4" id="KW-0408">Iron</keyword>
<dbReference type="AlphaFoldDB" id="X0VEH5"/>
<dbReference type="EMBL" id="BARS01028643">
    <property type="protein sequence ID" value="GAG10878.1"/>
    <property type="molecule type" value="Genomic_DNA"/>
</dbReference>